<feature type="transmembrane region" description="Helical" evidence="1">
    <location>
        <begin position="37"/>
        <end position="54"/>
    </location>
</feature>
<gene>
    <name evidence="2" type="ORF">C8N25_109139</name>
</gene>
<keyword evidence="1" id="KW-1133">Transmembrane helix</keyword>
<feature type="transmembrane region" description="Helical" evidence="1">
    <location>
        <begin position="6"/>
        <end position="25"/>
    </location>
</feature>
<dbReference type="AlphaFoldDB" id="A0A3E0DV61"/>
<organism evidence="2 3">
    <name type="scientific">Algoriphagus antarcticus</name>
    <dbReference type="NCBI Taxonomy" id="238540"/>
    <lineage>
        <taxon>Bacteria</taxon>
        <taxon>Pseudomonadati</taxon>
        <taxon>Bacteroidota</taxon>
        <taxon>Cytophagia</taxon>
        <taxon>Cytophagales</taxon>
        <taxon>Cyclobacteriaceae</taxon>
        <taxon>Algoriphagus</taxon>
    </lineage>
</organism>
<name>A0A3E0DV61_9BACT</name>
<feature type="transmembrane region" description="Helical" evidence="1">
    <location>
        <begin position="66"/>
        <end position="86"/>
    </location>
</feature>
<evidence type="ECO:0000313" key="3">
    <source>
        <dbReference type="Proteomes" id="UP000256405"/>
    </source>
</evidence>
<protein>
    <submittedName>
        <fullName evidence="2">Uncharacterized protein</fullName>
    </submittedName>
</protein>
<reference evidence="2 3" key="1">
    <citation type="submission" date="2018-08" db="EMBL/GenBank/DDBJ databases">
        <title>Genomic Encyclopedia of Archaeal and Bacterial Type Strains, Phase II (KMG-II): from individual species to whole genera.</title>
        <authorList>
            <person name="Goeker M."/>
        </authorList>
    </citation>
    <scope>NUCLEOTIDE SEQUENCE [LARGE SCALE GENOMIC DNA]</scope>
    <source>
        <strain evidence="2 3">DSM 15986</strain>
    </source>
</reference>
<accession>A0A3E0DV61</accession>
<sequence>MNLNFLSLGILLGVAHAFFLAAYLLSLKSNYVLNFRILAALLLSMGMGMAGNVVHRADFFLAHPYMGWLFPANEFLYGPLFFLYVVSMLNRKFWMEAIFFPAFYTVFAFSSF</sequence>
<dbReference type="Proteomes" id="UP000256405">
    <property type="component" value="Unassembled WGS sequence"/>
</dbReference>
<dbReference type="RefSeq" id="WP_086540111.1">
    <property type="nucleotide sequence ID" value="NZ_MSSW01000007.1"/>
</dbReference>
<proteinExistence type="predicted"/>
<comment type="caution">
    <text evidence="2">The sequence shown here is derived from an EMBL/GenBank/DDBJ whole genome shotgun (WGS) entry which is preliminary data.</text>
</comment>
<keyword evidence="1" id="KW-0472">Membrane</keyword>
<evidence type="ECO:0000313" key="2">
    <source>
        <dbReference type="EMBL" id="REG88524.1"/>
    </source>
</evidence>
<dbReference type="EMBL" id="QUNF01000009">
    <property type="protein sequence ID" value="REG88524.1"/>
    <property type="molecule type" value="Genomic_DNA"/>
</dbReference>
<feature type="transmembrane region" description="Helical" evidence="1">
    <location>
        <begin position="93"/>
        <end position="110"/>
    </location>
</feature>
<keyword evidence="1" id="KW-0812">Transmembrane</keyword>
<keyword evidence="3" id="KW-1185">Reference proteome</keyword>
<evidence type="ECO:0000256" key="1">
    <source>
        <dbReference type="SAM" id="Phobius"/>
    </source>
</evidence>